<feature type="binding site" description="axial binding residue" evidence="9">
    <location>
        <position position="91"/>
    </location>
    <ligand>
        <name>heme c</name>
        <dbReference type="ChEBI" id="CHEBI:61717"/>
        <label>1</label>
    </ligand>
    <ligandPart>
        <name>Fe</name>
        <dbReference type="ChEBI" id="CHEBI:18248"/>
    </ligandPart>
</feature>
<dbReference type="GO" id="GO:0009055">
    <property type="term" value="F:electron transfer activity"/>
    <property type="evidence" value="ECO:0007669"/>
    <property type="project" value="InterPro"/>
</dbReference>
<keyword evidence="4" id="KW-0732">Signal</keyword>
<protein>
    <submittedName>
        <fullName evidence="11">Cytochrome-c peroxidase</fullName>
    </submittedName>
</protein>
<evidence type="ECO:0000256" key="5">
    <source>
        <dbReference type="ARBA" id="ARBA00022764"/>
    </source>
</evidence>
<feature type="domain" description="Cytochrome c" evidence="10">
    <location>
        <begin position="227"/>
        <end position="370"/>
    </location>
</feature>
<dbReference type="Pfam" id="PF03150">
    <property type="entry name" value="CCP_MauG"/>
    <property type="match status" value="1"/>
</dbReference>
<evidence type="ECO:0000256" key="7">
    <source>
        <dbReference type="ARBA" id="ARBA00023004"/>
    </source>
</evidence>
<evidence type="ECO:0000256" key="3">
    <source>
        <dbReference type="ARBA" id="ARBA00022723"/>
    </source>
</evidence>
<feature type="binding site" description="covalent" evidence="8">
    <location>
        <position position="254"/>
    </location>
    <ligand>
        <name>heme c</name>
        <dbReference type="ChEBI" id="CHEBI:61717"/>
        <label>2</label>
    </ligand>
</feature>
<keyword evidence="6" id="KW-0560">Oxidoreductase</keyword>
<keyword evidence="3 9" id="KW-0479">Metal-binding</keyword>
<dbReference type="GO" id="GO:0042597">
    <property type="term" value="C:periplasmic space"/>
    <property type="evidence" value="ECO:0007669"/>
    <property type="project" value="UniProtKB-SubCell"/>
</dbReference>
<dbReference type="PROSITE" id="PS51007">
    <property type="entry name" value="CYTC"/>
    <property type="match status" value="1"/>
</dbReference>
<feature type="binding site" description="axial binding residue" evidence="9">
    <location>
        <position position="255"/>
    </location>
    <ligand>
        <name>heme c</name>
        <dbReference type="ChEBI" id="CHEBI:61717"/>
        <label>2</label>
    </ligand>
    <ligandPart>
        <name>Fe</name>
        <dbReference type="ChEBI" id="CHEBI:18248"/>
    </ligandPart>
</feature>
<feature type="binding site" description="covalent" evidence="8">
    <location>
        <position position="251"/>
    </location>
    <ligand>
        <name>heme c</name>
        <dbReference type="ChEBI" id="CHEBI:61717"/>
        <label>2</label>
    </ligand>
</feature>
<dbReference type="Gene3D" id="1.10.760.10">
    <property type="entry name" value="Cytochrome c-like domain"/>
    <property type="match status" value="2"/>
</dbReference>
<dbReference type="PANTHER" id="PTHR30600:SF10">
    <property type="entry name" value="BLL6722 PROTEIN"/>
    <property type="match status" value="1"/>
</dbReference>
<evidence type="ECO:0000256" key="8">
    <source>
        <dbReference type="PIRSR" id="PIRSR000294-1"/>
    </source>
</evidence>
<dbReference type="InterPro" id="IPR026259">
    <property type="entry name" value="MauG/Cytc_peroxidase"/>
</dbReference>
<organism evidence="11 12">
    <name type="scientific">Aureispira anguillae</name>
    <dbReference type="NCBI Taxonomy" id="2864201"/>
    <lineage>
        <taxon>Bacteria</taxon>
        <taxon>Pseudomonadati</taxon>
        <taxon>Bacteroidota</taxon>
        <taxon>Saprospiria</taxon>
        <taxon>Saprospirales</taxon>
        <taxon>Saprospiraceae</taxon>
        <taxon>Aureispira</taxon>
    </lineage>
</organism>
<dbReference type="RefSeq" id="WP_264788295.1">
    <property type="nucleotide sequence ID" value="NZ_AP026867.1"/>
</dbReference>
<dbReference type="InterPro" id="IPR036909">
    <property type="entry name" value="Cyt_c-like_dom_sf"/>
</dbReference>
<keyword evidence="12" id="KW-1185">Reference proteome</keyword>
<evidence type="ECO:0000256" key="6">
    <source>
        <dbReference type="ARBA" id="ARBA00023002"/>
    </source>
</evidence>
<keyword evidence="2 8" id="KW-0349">Heme</keyword>
<dbReference type="GO" id="GO:0020037">
    <property type="term" value="F:heme binding"/>
    <property type="evidence" value="ECO:0007669"/>
    <property type="project" value="InterPro"/>
</dbReference>
<comment type="PTM">
    <text evidence="8">Binds 2 heme groups per subunit.</text>
</comment>
<dbReference type="PANTHER" id="PTHR30600">
    <property type="entry name" value="CYTOCHROME C PEROXIDASE-RELATED"/>
    <property type="match status" value="1"/>
</dbReference>
<evidence type="ECO:0000259" key="10">
    <source>
        <dbReference type="PROSITE" id="PS51007"/>
    </source>
</evidence>
<keyword evidence="7 9" id="KW-0408">Iron</keyword>
<proteinExistence type="predicted"/>
<dbReference type="PROSITE" id="PS51257">
    <property type="entry name" value="PROKAR_LIPOPROTEIN"/>
    <property type="match status" value="1"/>
</dbReference>
<evidence type="ECO:0000256" key="2">
    <source>
        <dbReference type="ARBA" id="ARBA00022617"/>
    </source>
</evidence>
<feature type="binding site" description="covalent" evidence="8">
    <location>
        <position position="90"/>
    </location>
    <ligand>
        <name>heme c</name>
        <dbReference type="ChEBI" id="CHEBI:61717"/>
        <label>1</label>
    </ligand>
</feature>
<dbReference type="GO" id="GO:0046872">
    <property type="term" value="F:metal ion binding"/>
    <property type="evidence" value="ECO:0007669"/>
    <property type="project" value="UniProtKB-KW"/>
</dbReference>
<comment type="subcellular location">
    <subcellularLocation>
        <location evidence="1">Periplasm</location>
    </subcellularLocation>
</comment>
<evidence type="ECO:0000256" key="9">
    <source>
        <dbReference type="PIRSR" id="PIRSR000294-2"/>
    </source>
</evidence>
<accession>A0A916DUR8</accession>
<dbReference type="EMBL" id="AP026867">
    <property type="protein sequence ID" value="BDS12957.1"/>
    <property type="molecule type" value="Genomic_DNA"/>
</dbReference>
<dbReference type="KEGG" id="aup:AsAng_0036840"/>
<keyword evidence="11" id="KW-0575">Peroxidase</keyword>
<comment type="cofactor">
    <cofactor evidence="8">
        <name>heme</name>
        <dbReference type="ChEBI" id="CHEBI:30413"/>
    </cofactor>
    <text evidence="8">Binds 2 heme groups.</text>
</comment>
<name>A0A916DUR8_9BACT</name>
<dbReference type="SUPFAM" id="SSF46626">
    <property type="entry name" value="Cytochrome c"/>
    <property type="match status" value="2"/>
</dbReference>
<sequence length="384" mass="43109">MRSKFFFVFISLIVGVIACKETEYIGPLSPCDLSTIPYTPTSYTVVSPQGFPPMEHPDDNPITVQGIELGRHLFYDPILSRDSSTSCSSCHELNKAFTDGLPKAKGIDNRIGRRGSMSLINIGYSWVKNRDYNFMWDGRFATLEEQILKGPIEDPLEMDNTWEKVEADLRQHPTYPKMFREAFGVECYDEIDRNLVAKAIAQFERTLNSANSRYDEDVWKPFVYLNSQELRGMTLFIGDAAGAPSLKDAECAHCHSFSKNKALFARNEFSNNGIDSAQSLLDFADYGYGEATGNAPENGQFREVTLRNIALTAPYMHDGRFQTLEEVVDHYATGGHYSPNLASELSTAPTINQLTAGDKEDLVAFLHALTDSSYFDKPEWSSPF</sequence>
<dbReference type="InterPro" id="IPR004852">
    <property type="entry name" value="Di-haem_cyt_c_peroxidsae"/>
</dbReference>
<reference evidence="11" key="1">
    <citation type="submission" date="2022-09" db="EMBL/GenBank/DDBJ databases">
        <title>Aureispira anguillicida sp. nov., isolated from Leptocephalus of Japanese eel Anguilla japonica.</title>
        <authorList>
            <person name="Yuasa K."/>
            <person name="Mekata T."/>
            <person name="Ikunari K."/>
        </authorList>
    </citation>
    <scope>NUCLEOTIDE SEQUENCE</scope>
    <source>
        <strain evidence="11">EL160426</strain>
    </source>
</reference>
<evidence type="ECO:0000313" key="11">
    <source>
        <dbReference type="EMBL" id="BDS12957.1"/>
    </source>
</evidence>
<evidence type="ECO:0000313" key="12">
    <source>
        <dbReference type="Proteomes" id="UP001060919"/>
    </source>
</evidence>
<dbReference type="PIRSF" id="PIRSF000294">
    <property type="entry name" value="Cytochrome-c_peroxidase"/>
    <property type="match status" value="1"/>
</dbReference>
<dbReference type="InterPro" id="IPR051395">
    <property type="entry name" value="Cytochrome_c_Peroxidase/MauG"/>
</dbReference>
<keyword evidence="5" id="KW-0574">Periplasm</keyword>
<gene>
    <name evidence="11" type="ORF">AsAng_0036840</name>
</gene>
<dbReference type="AlphaFoldDB" id="A0A916DUR8"/>
<evidence type="ECO:0000256" key="4">
    <source>
        <dbReference type="ARBA" id="ARBA00022729"/>
    </source>
</evidence>
<feature type="binding site" description="covalent" evidence="8">
    <location>
        <position position="87"/>
    </location>
    <ligand>
        <name>heme c</name>
        <dbReference type="ChEBI" id="CHEBI:61717"/>
        <label>1</label>
    </ligand>
</feature>
<dbReference type="GO" id="GO:0004130">
    <property type="term" value="F:cytochrome-c peroxidase activity"/>
    <property type="evidence" value="ECO:0007669"/>
    <property type="project" value="TreeGrafter"/>
</dbReference>
<dbReference type="Proteomes" id="UP001060919">
    <property type="component" value="Chromosome"/>
</dbReference>
<evidence type="ECO:0000256" key="1">
    <source>
        <dbReference type="ARBA" id="ARBA00004418"/>
    </source>
</evidence>
<dbReference type="InterPro" id="IPR009056">
    <property type="entry name" value="Cyt_c-like_dom"/>
</dbReference>